<dbReference type="GO" id="GO:0071555">
    <property type="term" value="P:cell wall organization"/>
    <property type="evidence" value="ECO:0007669"/>
    <property type="project" value="UniProtKB-KW"/>
</dbReference>
<dbReference type="EC" id="4.2.2.n1" evidence="2"/>
<protein>
    <recommendedName>
        <fullName evidence="2">peptidoglycan lytic exotransglycosylase</fullName>
        <ecNumber evidence="2">4.2.2.n1</ecNumber>
    </recommendedName>
    <alternativeName>
        <fullName evidence="5">Murein hydrolase A</fullName>
    </alternativeName>
</protein>
<accession>A0A974NY58</accession>
<dbReference type="Proteomes" id="UP000595894">
    <property type="component" value="Chromosome"/>
</dbReference>
<comment type="catalytic activity">
    <reaction evidence="1">
        <text>Exolytic cleavage of the (1-&gt;4)-beta-glycosidic linkage between N-acetylmuramic acid (MurNAc) and N-acetylglucosamine (GlcNAc) residues in peptidoglycan, from either the reducing or the non-reducing ends of the peptidoglycan chains, with concomitant formation of a 1,6-anhydrobond in the MurNAc residue.</text>
        <dbReference type="EC" id="4.2.2.n1"/>
    </reaction>
</comment>
<dbReference type="GO" id="GO:0009253">
    <property type="term" value="P:peptidoglycan catabolic process"/>
    <property type="evidence" value="ECO:0007669"/>
    <property type="project" value="TreeGrafter"/>
</dbReference>
<feature type="domain" description="Lytic transglycosylase MltA" evidence="7">
    <location>
        <begin position="173"/>
        <end position="330"/>
    </location>
</feature>
<dbReference type="GO" id="GO:0009254">
    <property type="term" value="P:peptidoglycan turnover"/>
    <property type="evidence" value="ECO:0007669"/>
    <property type="project" value="InterPro"/>
</dbReference>
<evidence type="ECO:0000256" key="1">
    <source>
        <dbReference type="ARBA" id="ARBA00001420"/>
    </source>
</evidence>
<evidence type="ECO:0000313" key="8">
    <source>
        <dbReference type="EMBL" id="QQV79011.1"/>
    </source>
</evidence>
<evidence type="ECO:0000256" key="5">
    <source>
        <dbReference type="ARBA" id="ARBA00030918"/>
    </source>
</evidence>
<gene>
    <name evidence="8" type="ORF">H5J25_11370</name>
</gene>
<keyword evidence="3" id="KW-0456">Lyase</keyword>
<dbReference type="PANTHER" id="PTHR30124:SF0">
    <property type="entry name" value="MEMBRANE-BOUND LYTIC MUREIN TRANSGLYCOSYLASE A"/>
    <property type="match status" value="1"/>
</dbReference>
<keyword evidence="4" id="KW-0961">Cell wall biogenesis/degradation</keyword>
<dbReference type="CDD" id="cd14668">
    <property type="entry name" value="mlta_B"/>
    <property type="match status" value="1"/>
</dbReference>
<feature type="compositionally biased region" description="Polar residues" evidence="6">
    <location>
        <begin position="33"/>
        <end position="50"/>
    </location>
</feature>
<dbReference type="Pfam" id="PF03562">
    <property type="entry name" value="MltA"/>
    <property type="match status" value="1"/>
</dbReference>
<dbReference type="Pfam" id="PF06725">
    <property type="entry name" value="3D"/>
    <property type="match status" value="1"/>
</dbReference>
<evidence type="ECO:0000256" key="4">
    <source>
        <dbReference type="ARBA" id="ARBA00023316"/>
    </source>
</evidence>
<proteinExistence type="predicted"/>
<dbReference type="InterPro" id="IPR010611">
    <property type="entry name" value="3D_dom"/>
</dbReference>
<dbReference type="GO" id="GO:0019867">
    <property type="term" value="C:outer membrane"/>
    <property type="evidence" value="ECO:0007669"/>
    <property type="project" value="InterPro"/>
</dbReference>
<evidence type="ECO:0000256" key="3">
    <source>
        <dbReference type="ARBA" id="ARBA00023239"/>
    </source>
</evidence>
<feature type="region of interest" description="Disordered" evidence="6">
    <location>
        <begin position="33"/>
        <end position="53"/>
    </location>
</feature>
<dbReference type="PIRSF" id="PIRSF019422">
    <property type="entry name" value="MltA"/>
    <property type="match status" value="1"/>
</dbReference>
<dbReference type="PANTHER" id="PTHR30124">
    <property type="entry name" value="MEMBRANE-BOUND LYTIC MUREIN TRANSGLYCOSYLASE A"/>
    <property type="match status" value="1"/>
</dbReference>
<dbReference type="InterPro" id="IPR036908">
    <property type="entry name" value="RlpA-like_sf"/>
</dbReference>
<dbReference type="CDD" id="cd14485">
    <property type="entry name" value="mltA_like_LT_A"/>
    <property type="match status" value="1"/>
</dbReference>
<name>A0A974NY58_9SPHN</name>
<dbReference type="EMBL" id="CP061035">
    <property type="protein sequence ID" value="QQV79011.1"/>
    <property type="molecule type" value="Genomic_DNA"/>
</dbReference>
<reference evidence="9" key="1">
    <citation type="submission" date="2020-09" db="EMBL/GenBank/DDBJ databases">
        <title>Sphingomonas sp., a new species isolated from pork steak.</title>
        <authorList>
            <person name="Heidler von Heilborn D."/>
        </authorList>
    </citation>
    <scope>NUCLEOTIDE SEQUENCE [LARGE SCALE GENOMIC DNA]</scope>
</reference>
<dbReference type="SUPFAM" id="SSF50685">
    <property type="entry name" value="Barwin-like endoglucanases"/>
    <property type="match status" value="1"/>
</dbReference>
<evidence type="ECO:0000313" key="9">
    <source>
        <dbReference type="Proteomes" id="UP000595894"/>
    </source>
</evidence>
<organism evidence="8 9">
    <name type="scientific">Sphingomonas aliaeris</name>
    <dbReference type="NCBI Taxonomy" id="2759526"/>
    <lineage>
        <taxon>Bacteria</taxon>
        <taxon>Pseudomonadati</taxon>
        <taxon>Pseudomonadota</taxon>
        <taxon>Alphaproteobacteria</taxon>
        <taxon>Sphingomonadales</taxon>
        <taxon>Sphingomonadaceae</taxon>
        <taxon>Sphingomonas</taxon>
    </lineage>
</organism>
<dbReference type="InterPro" id="IPR005300">
    <property type="entry name" value="MltA_B"/>
</dbReference>
<dbReference type="InterPro" id="IPR026044">
    <property type="entry name" value="MltA"/>
</dbReference>
<evidence type="ECO:0000259" key="7">
    <source>
        <dbReference type="SMART" id="SM00925"/>
    </source>
</evidence>
<dbReference type="GO" id="GO:0004553">
    <property type="term" value="F:hydrolase activity, hydrolyzing O-glycosyl compounds"/>
    <property type="evidence" value="ECO:0007669"/>
    <property type="project" value="InterPro"/>
</dbReference>
<evidence type="ECO:0000256" key="6">
    <source>
        <dbReference type="SAM" id="MobiDB-lite"/>
    </source>
</evidence>
<keyword evidence="9" id="KW-1185">Reference proteome</keyword>
<dbReference type="KEGG" id="sari:H5J25_11370"/>
<sequence length="435" mass="45284">MVGGLGGRARLALTTGLAFLLSACGGGIVPPSSLSRSTPVQSSGPSRTNIPPQRYVPVRQPVAATPIAPMPAISAPGAQTAATAGVTAGPPIASLPITDDQATRALAAFRLSCPSVMRRADTSGLTRGADWQPACAAAASVRPGDARAFFASWFESVQVGDGKAFATGYYEPEIAGSHDRRPGYDVPVYGRPTDLLEADLGLFSDDLKGKKIRGRVDGRAFVPYFDRTAIEQGALANRAPVIAWAADEIEMFFLQIQGSGRLRLPDGSVMRIGYDTQNGRGYTGIGALMKARGLIGAGQTSMQGIVQWLRDHPVEGRDIMRENKSFVFFRELPSAPLGALGLAVTGGVSAAADVKFVPLGAPVFLSLDRTDATGLWVAQDTGGAIKGTNRFDTFWGAGDDARATAGGMGARGTAFLLLPVGTVARLNAGRGVPTP</sequence>
<dbReference type="AlphaFoldDB" id="A0A974NY58"/>
<dbReference type="Gene3D" id="2.40.240.50">
    <property type="entry name" value="Barwin-like endoglucanases"/>
    <property type="match status" value="1"/>
</dbReference>
<dbReference type="Gene3D" id="2.40.40.10">
    <property type="entry name" value="RlpA-like domain"/>
    <property type="match status" value="1"/>
</dbReference>
<evidence type="ECO:0000256" key="2">
    <source>
        <dbReference type="ARBA" id="ARBA00012587"/>
    </source>
</evidence>
<dbReference type="GO" id="GO:0008933">
    <property type="term" value="F:peptidoglycan lytic transglycosylase activity"/>
    <property type="evidence" value="ECO:0007669"/>
    <property type="project" value="TreeGrafter"/>
</dbReference>
<dbReference type="SMART" id="SM00925">
    <property type="entry name" value="MltA"/>
    <property type="match status" value="1"/>
</dbReference>